<protein>
    <submittedName>
        <fullName evidence="1">Nucleoside 2-deoxyribosyltransferase</fullName>
    </submittedName>
</protein>
<dbReference type="InterPro" id="IPR051239">
    <property type="entry name" value="2'-dNMP_N-hydrolase"/>
</dbReference>
<name>A0A6B8M8Z8_9HYPH</name>
<dbReference type="InterPro" id="IPR007710">
    <property type="entry name" value="Nucleoside_deoxyribTrfase"/>
</dbReference>
<sequence length="206" mass="22465">MAIWLLRRSRRDLYDLLDFILAVPQSRLAVRRLYLAGPEVFRRDAGAIGAELKARCAHCGFEGVYPLEAELAIGDEALSRRIFEANLASIRACDAMIANLSPFRGPSADAGTVFELGFAVAIGKPVFAYADSSESYASRVAQRNGPLRKADGRLFASDGMSVEDFGLTDNLMIVEAVSAQGWDIVMGETRAGFEECLRRAAAYFVS</sequence>
<dbReference type="Proteomes" id="UP000422569">
    <property type="component" value="Chromosome"/>
</dbReference>
<dbReference type="GO" id="GO:0016740">
    <property type="term" value="F:transferase activity"/>
    <property type="evidence" value="ECO:0007669"/>
    <property type="project" value="UniProtKB-KW"/>
</dbReference>
<proteinExistence type="predicted"/>
<dbReference type="Pfam" id="PF05014">
    <property type="entry name" value="Nuc_deoxyrib_tr"/>
    <property type="match status" value="1"/>
</dbReference>
<dbReference type="Gene3D" id="3.40.50.450">
    <property type="match status" value="1"/>
</dbReference>
<gene>
    <name evidence="1" type="ORF">F7D14_13270</name>
</gene>
<dbReference type="EMBL" id="CP044331">
    <property type="protein sequence ID" value="QGM98352.1"/>
    <property type="molecule type" value="Genomic_DNA"/>
</dbReference>
<evidence type="ECO:0000313" key="1">
    <source>
        <dbReference type="EMBL" id="QGM98352.1"/>
    </source>
</evidence>
<evidence type="ECO:0000313" key="2">
    <source>
        <dbReference type="Proteomes" id="UP000422569"/>
    </source>
</evidence>
<keyword evidence="2" id="KW-1185">Reference proteome</keyword>
<dbReference type="PANTHER" id="PTHR15364:SF0">
    <property type="entry name" value="2'-DEOXYNUCLEOSIDE 5'-PHOSPHATE N-HYDROLASE 1"/>
    <property type="match status" value="1"/>
</dbReference>
<dbReference type="PANTHER" id="PTHR15364">
    <property type="entry name" value="2'-DEOXYNUCLEOSIDE 5'-PHOSPHATE N-HYDROLASE 1"/>
    <property type="match status" value="1"/>
</dbReference>
<reference evidence="1 2" key="1">
    <citation type="submission" date="2019-09" db="EMBL/GenBank/DDBJ databases">
        <title>Isolation and complete genome sequencing of Methylocystis species.</title>
        <authorList>
            <person name="Rumah B.L."/>
            <person name="Stead C.E."/>
            <person name="Stevens B.C."/>
            <person name="Minton N.P."/>
            <person name="Grosse-Honebrink A."/>
            <person name="Zhang Y."/>
        </authorList>
    </citation>
    <scope>NUCLEOTIDE SEQUENCE [LARGE SCALE GENOMIC DNA]</scope>
    <source>
        <strain evidence="1 2">BRCS2</strain>
    </source>
</reference>
<organism evidence="1 2">
    <name type="scientific">Methylocystis parvus</name>
    <dbReference type="NCBI Taxonomy" id="134"/>
    <lineage>
        <taxon>Bacteria</taxon>
        <taxon>Pseudomonadati</taxon>
        <taxon>Pseudomonadota</taxon>
        <taxon>Alphaproteobacteria</taxon>
        <taxon>Hyphomicrobiales</taxon>
        <taxon>Methylocystaceae</taxon>
        <taxon>Methylocystis</taxon>
    </lineage>
</organism>
<dbReference type="SUPFAM" id="SSF52309">
    <property type="entry name" value="N-(deoxy)ribosyltransferase-like"/>
    <property type="match status" value="1"/>
</dbReference>
<dbReference type="AlphaFoldDB" id="A0A6B8M8Z8"/>
<accession>A0A6B8M8Z8</accession>
<dbReference type="GO" id="GO:0009159">
    <property type="term" value="P:deoxyribonucleoside monophosphate catabolic process"/>
    <property type="evidence" value="ECO:0007669"/>
    <property type="project" value="TreeGrafter"/>
</dbReference>
<keyword evidence="1" id="KW-0808">Transferase</keyword>
<dbReference type="KEGG" id="mpar:F7D14_13270"/>
<dbReference type="GO" id="GO:0070694">
    <property type="term" value="F:5-hydroxymethyl-dUMP N-hydrolase activity"/>
    <property type="evidence" value="ECO:0007669"/>
    <property type="project" value="TreeGrafter"/>
</dbReference>